<dbReference type="EMBL" id="WTPW01000066">
    <property type="protein sequence ID" value="KAF0552450.1"/>
    <property type="molecule type" value="Genomic_DNA"/>
</dbReference>
<keyword evidence="2" id="KW-1185">Reference proteome</keyword>
<dbReference type="OrthoDB" id="10419803at2759"/>
<evidence type="ECO:0000313" key="1">
    <source>
        <dbReference type="EMBL" id="KAF0552450.1"/>
    </source>
</evidence>
<dbReference type="Proteomes" id="UP000439903">
    <property type="component" value="Unassembled WGS sequence"/>
</dbReference>
<reference evidence="1 2" key="1">
    <citation type="journal article" date="2019" name="Environ. Microbiol.">
        <title>At the nexus of three kingdoms: the genome of the mycorrhizal fungus Gigaspora margarita provides insights into plant, endobacterial and fungal interactions.</title>
        <authorList>
            <person name="Venice F."/>
            <person name="Ghignone S."/>
            <person name="Salvioli di Fossalunga A."/>
            <person name="Amselem J."/>
            <person name="Novero M."/>
            <person name="Xianan X."/>
            <person name="Sedzielewska Toro K."/>
            <person name="Morin E."/>
            <person name="Lipzen A."/>
            <person name="Grigoriev I.V."/>
            <person name="Henrissat B."/>
            <person name="Martin F.M."/>
            <person name="Bonfante P."/>
        </authorList>
    </citation>
    <scope>NUCLEOTIDE SEQUENCE [LARGE SCALE GENOMIC DNA]</scope>
    <source>
        <strain evidence="1 2">BEG34</strain>
    </source>
</reference>
<accession>A0A8H4B1H2</accession>
<dbReference type="AlphaFoldDB" id="A0A8H4B1H2"/>
<comment type="caution">
    <text evidence="1">The sequence shown here is derived from an EMBL/GenBank/DDBJ whole genome shotgun (WGS) entry which is preliminary data.</text>
</comment>
<evidence type="ECO:0000313" key="2">
    <source>
        <dbReference type="Proteomes" id="UP000439903"/>
    </source>
</evidence>
<sequence length="130" mass="14789">MRRHDYPFIAFGKVNLPIINLNNNPWNNVLQGNILQDDALQNNGLESRTDSEASSSHSTVAFISKCYAVIESRKAELASDLKIFEMLIKIINNNIENDKLYETYKTLKQPLVAETNTCTEVLNSKKQQKT</sequence>
<proteinExistence type="predicted"/>
<organism evidence="1 2">
    <name type="scientific">Gigaspora margarita</name>
    <dbReference type="NCBI Taxonomy" id="4874"/>
    <lineage>
        <taxon>Eukaryota</taxon>
        <taxon>Fungi</taxon>
        <taxon>Fungi incertae sedis</taxon>
        <taxon>Mucoromycota</taxon>
        <taxon>Glomeromycotina</taxon>
        <taxon>Glomeromycetes</taxon>
        <taxon>Diversisporales</taxon>
        <taxon>Gigasporaceae</taxon>
        <taxon>Gigaspora</taxon>
    </lineage>
</organism>
<protein>
    <submittedName>
        <fullName evidence="1">Uncharacterized protein</fullName>
    </submittedName>
</protein>
<name>A0A8H4B1H2_GIGMA</name>
<gene>
    <name evidence="1" type="ORF">F8M41_021768</name>
</gene>